<keyword evidence="6 12" id="KW-0489">Methyltransferase</keyword>
<dbReference type="PANTHER" id="PTHR11579:SF0">
    <property type="entry name" value="PROTEIN-L-ISOASPARTATE(D-ASPARTATE) O-METHYLTRANSFERASE"/>
    <property type="match status" value="1"/>
</dbReference>
<dbReference type="KEGG" id="niy:FQ775_01870"/>
<dbReference type="GO" id="GO:0005737">
    <property type="term" value="C:cytoplasm"/>
    <property type="evidence" value="ECO:0007669"/>
    <property type="project" value="UniProtKB-SubCell"/>
</dbReference>
<evidence type="ECO:0000256" key="6">
    <source>
        <dbReference type="ARBA" id="ARBA00022603"/>
    </source>
</evidence>
<evidence type="ECO:0000256" key="9">
    <source>
        <dbReference type="ARBA" id="ARBA00030757"/>
    </source>
</evidence>
<dbReference type="RefSeq" id="WP_146297865.1">
    <property type="nucleotide sequence ID" value="NZ_CP042301.2"/>
</dbReference>
<evidence type="ECO:0000256" key="4">
    <source>
        <dbReference type="ARBA" id="ARBA00013346"/>
    </source>
</evidence>
<protein>
    <recommendedName>
        <fullName evidence="4">Protein-L-isoaspartate O-methyltransferase</fullName>
        <ecNumber evidence="3">2.1.1.77</ecNumber>
    </recommendedName>
    <alternativeName>
        <fullName evidence="11">L-isoaspartyl protein carboxyl methyltransferase</fullName>
    </alternativeName>
    <alternativeName>
        <fullName evidence="9">Protein L-isoaspartyl methyltransferase</fullName>
    </alternativeName>
    <alternativeName>
        <fullName evidence="10">Protein-beta-aspartate methyltransferase</fullName>
    </alternativeName>
</protein>
<dbReference type="InterPro" id="IPR000682">
    <property type="entry name" value="PCMT"/>
</dbReference>
<evidence type="ECO:0000256" key="2">
    <source>
        <dbReference type="ARBA" id="ARBA00005369"/>
    </source>
</evidence>
<dbReference type="AlphaFoldDB" id="A0A5B8KUC0"/>
<evidence type="ECO:0000256" key="7">
    <source>
        <dbReference type="ARBA" id="ARBA00022679"/>
    </source>
</evidence>
<comment type="similarity">
    <text evidence="2">Belongs to the methyltransferase superfamily. L-isoaspartyl/D-aspartyl protein methyltransferase family.</text>
</comment>
<dbReference type="PANTHER" id="PTHR11579">
    <property type="entry name" value="PROTEIN-L-ISOASPARTATE O-METHYLTRANSFERASE"/>
    <property type="match status" value="1"/>
</dbReference>
<dbReference type="EC" id="2.1.1.77" evidence="3"/>
<reference evidence="12" key="1">
    <citation type="submission" date="2020-04" db="EMBL/GenBank/DDBJ databases">
        <title>Nitratireductor sp. nov. isolated from mangrove soil.</title>
        <authorList>
            <person name="Ye Y."/>
        </authorList>
    </citation>
    <scope>NUCLEOTIDE SEQUENCE</scope>
    <source>
        <strain evidence="12">SY7</strain>
    </source>
</reference>
<dbReference type="CDD" id="cd02440">
    <property type="entry name" value="AdoMet_MTases"/>
    <property type="match status" value="1"/>
</dbReference>
<organism evidence="12 13">
    <name type="scientific">Nitratireductor mangrovi</name>
    <dbReference type="NCBI Taxonomy" id="2599600"/>
    <lineage>
        <taxon>Bacteria</taxon>
        <taxon>Pseudomonadati</taxon>
        <taxon>Pseudomonadota</taxon>
        <taxon>Alphaproteobacteria</taxon>
        <taxon>Hyphomicrobiales</taxon>
        <taxon>Phyllobacteriaceae</taxon>
        <taxon>Nitratireductor</taxon>
    </lineage>
</organism>
<dbReference type="InterPro" id="IPR029063">
    <property type="entry name" value="SAM-dependent_MTases_sf"/>
</dbReference>
<evidence type="ECO:0000313" key="13">
    <source>
        <dbReference type="Proteomes" id="UP000321389"/>
    </source>
</evidence>
<evidence type="ECO:0000256" key="1">
    <source>
        <dbReference type="ARBA" id="ARBA00004496"/>
    </source>
</evidence>
<dbReference type="SUPFAM" id="SSF53335">
    <property type="entry name" value="S-adenosyl-L-methionine-dependent methyltransferases"/>
    <property type="match status" value="1"/>
</dbReference>
<keyword evidence="8" id="KW-0949">S-adenosyl-L-methionine</keyword>
<proteinExistence type="inferred from homology"/>
<gene>
    <name evidence="12" type="ORF">FQ775_01870</name>
</gene>
<dbReference type="NCBIfam" id="NF001453">
    <property type="entry name" value="PRK00312.1"/>
    <property type="match status" value="1"/>
</dbReference>
<accession>A0A5B8KUC0</accession>
<dbReference type="Gene3D" id="3.40.50.150">
    <property type="entry name" value="Vaccinia Virus protein VP39"/>
    <property type="match status" value="1"/>
</dbReference>
<dbReference type="OrthoDB" id="9810066at2"/>
<keyword evidence="13" id="KW-1185">Reference proteome</keyword>
<evidence type="ECO:0000256" key="8">
    <source>
        <dbReference type="ARBA" id="ARBA00022691"/>
    </source>
</evidence>
<sequence>MNRPVDDREGFAAFLLRIRARGVDDKRLISAIESVPRRGFVSGQWQPVVWSDRMIPIECGETLEGIDLQAQIIHALELEEHHRVLEIGTGSGYSAAVMSRLAGRVVTVDHYKTLTAQARHRFEALGIGNIIARQADAANGLAGEGPFDRIVSWAAFAALPRQFVDQLSSGGIMITPIGGPEEEQALARLQKVGSRFDRADIGVVRFQPVLSGVAAVI</sequence>
<dbReference type="Pfam" id="PF01135">
    <property type="entry name" value="PCMT"/>
    <property type="match status" value="1"/>
</dbReference>
<evidence type="ECO:0000256" key="5">
    <source>
        <dbReference type="ARBA" id="ARBA00022490"/>
    </source>
</evidence>
<evidence type="ECO:0000256" key="11">
    <source>
        <dbReference type="ARBA" id="ARBA00031350"/>
    </source>
</evidence>
<evidence type="ECO:0000256" key="10">
    <source>
        <dbReference type="ARBA" id="ARBA00031323"/>
    </source>
</evidence>
<comment type="subcellular location">
    <subcellularLocation>
        <location evidence="1">Cytoplasm</location>
    </subcellularLocation>
</comment>
<dbReference type="GO" id="GO:0004719">
    <property type="term" value="F:protein-L-isoaspartate (D-aspartate) O-methyltransferase activity"/>
    <property type="evidence" value="ECO:0007669"/>
    <property type="project" value="UniProtKB-EC"/>
</dbReference>
<dbReference type="GO" id="GO:0032259">
    <property type="term" value="P:methylation"/>
    <property type="evidence" value="ECO:0007669"/>
    <property type="project" value="UniProtKB-KW"/>
</dbReference>
<keyword evidence="5" id="KW-0963">Cytoplasm</keyword>
<name>A0A5B8KUC0_9HYPH</name>
<dbReference type="EMBL" id="CP042301">
    <property type="protein sequence ID" value="QDY99215.1"/>
    <property type="molecule type" value="Genomic_DNA"/>
</dbReference>
<evidence type="ECO:0000313" key="12">
    <source>
        <dbReference type="EMBL" id="QDY99215.1"/>
    </source>
</evidence>
<evidence type="ECO:0000256" key="3">
    <source>
        <dbReference type="ARBA" id="ARBA00011890"/>
    </source>
</evidence>
<keyword evidence="7 12" id="KW-0808">Transferase</keyword>
<dbReference type="Proteomes" id="UP000321389">
    <property type="component" value="Chromosome"/>
</dbReference>